<dbReference type="EMBL" id="JARGEQ010000073">
    <property type="protein sequence ID" value="MDF1586218.1"/>
    <property type="molecule type" value="Genomic_DNA"/>
</dbReference>
<proteinExistence type="predicted"/>
<organism evidence="1 2">
    <name type="scientific">Marinimicrococcus flavescens</name>
    <dbReference type="NCBI Taxonomy" id="3031815"/>
    <lineage>
        <taxon>Bacteria</taxon>
        <taxon>Pseudomonadati</taxon>
        <taxon>Pseudomonadota</taxon>
        <taxon>Alphaproteobacteria</taxon>
        <taxon>Geminicoccales</taxon>
        <taxon>Geminicoccaceae</taxon>
        <taxon>Marinimicrococcus</taxon>
    </lineage>
</organism>
<evidence type="ECO:0000313" key="2">
    <source>
        <dbReference type="Proteomes" id="UP001301140"/>
    </source>
</evidence>
<reference evidence="1 2" key="1">
    <citation type="submission" date="2023-03" db="EMBL/GenBank/DDBJ databases">
        <title>YIM 152171 draft genome.</title>
        <authorList>
            <person name="Yang Z."/>
        </authorList>
    </citation>
    <scope>NUCLEOTIDE SEQUENCE [LARGE SCALE GENOMIC DNA]</scope>
    <source>
        <strain evidence="1 2">YIM 152171</strain>
    </source>
</reference>
<gene>
    <name evidence="1" type="ORF">PZ740_07450</name>
</gene>
<dbReference type="Proteomes" id="UP001301140">
    <property type="component" value="Unassembled WGS sequence"/>
</dbReference>
<dbReference type="AlphaFoldDB" id="A0AAP3UYT9"/>
<name>A0AAP3UYT9_9PROT</name>
<protein>
    <recommendedName>
        <fullName evidence="3">Growth inhibitor PemK</fullName>
    </recommendedName>
</protein>
<accession>A0AAP3UYT9</accession>
<keyword evidence="2" id="KW-1185">Reference proteome</keyword>
<comment type="caution">
    <text evidence="1">The sequence shown here is derived from an EMBL/GenBank/DDBJ whole genome shotgun (WGS) entry which is preliminary data.</text>
</comment>
<sequence length="143" mass="15934">MSLPAPRPGLVIRYGFLWSHEHARGAEEGSKDRPCAIVVAASGEDGGIRTIVAPVTHLPPKDPAASLEIPPEICRALGLDHGRHWIRLDELNRFLWPGYDLRPIPGSDGRYDYGMLPRALFEKLRQGILARQRALQGRIISRD</sequence>
<dbReference type="RefSeq" id="WP_327788633.1">
    <property type="nucleotide sequence ID" value="NZ_JARGEQ010000073.1"/>
</dbReference>
<evidence type="ECO:0000313" key="1">
    <source>
        <dbReference type="EMBL" id="MDF1586218.1"/>
    </source>
</evidence>
<evidence type="ECO:0008006" key="3">
    <source>
        <dbReference type="Google" id="ProtNLM"/>
    </source>
</evidence>